<dbReference type="GO" id="GO:0004170">
    <property type="term" value="F:dUTP diphosphatase activity"/>
    <property type="evidence" value="ECO:0007669"/>
    <property type="project" value="UniProtKB-EC"/>
</dbReference>
<dbReference type="GO" id="GO:0006226">
    <property type="term" value="P:dUMP biosynthetic process"/>
    <property type="evidence" value="ECO:0007669"/>
    <property type="project" value="InterPro"/>
</dbReference>
<feature type="domain" description="dUTPase-like" evidence="6">
    <location>
        <begin position="73"/>
        <end position="183"/>
    </location>
</feature>
<gene>
    <name evidence="7" type="primary">dut_3</name>
    <name evidence="7" type="ORF">JGUZn3_20650</name>
</gene>
<dbReference type="InterPro" id="IPR033704">
    <property type="entry name" value="dUTPase_trimeric"/>
</dbReference>
<reference evidence="7 8" key="1">
    <citation type="submission" date="2020-08" db="EMBL/GenBank/DDBJ databases">
        <title>Complete genome sequence of Entomobacter blattae G55GP.</title>
        <authorList>
            <person name="Poehlein A."/>
            <person name="Guzman J."/>
            <person name="Daniel R."/>
            <person name="Vilcinskas A."/>
        </authorList>
    </citation>
    <scope>NUCLEOTIDE SEQUENCE [LARGE SCALE GENOMIC DNA]</scope>
    <source>
        <strain evidence="7 8">G55GP</strain>
    </source>
</reference>
<evidence type="ECO:0000256" key="5">
    <source>
        <dbReference type="ARBA" id="ARBA00047686"/>
    </source>
</evidence>
<sequence>MNNKMKLKIQTLPHYDLDNWGLPSYGSEGAAGFDLRAALHTGQKEALRELFEKSNANGYSIIKTKTKGDKNATKLNIPSGFVGIIPTGICIEIPQGCELQIRSRSGMGMFGSLVIAHGTGTIDSDYRGEILIGLRNMNLTTRVIRRGACIAQAILAPVYRAEWEQTTTLTETQRGQNGFGSTGL</sequence>
<dbReference type="GO" id="GO:0000287">
    <property type="term" value="F:magnesium ion binding"/>
    <property type="evidence" value="ECO:0007669"/>
    <property type="project" value="InterPro"/>
</dbReference>
<evidence type="ECO:0000313" key="7">
    <source>
        <dbReference type="EMBL" id="QNT79270.1"/>
    </source>
</evidence>
<evidence type="ECO:0000256" key="4">
    <source>
        <dbReference type="ARBA" id="ARBA00023080"/>
    </source>
</evidence>
<dbReference type="GO" id="GO:0046081">
    <property type="term" value="P:dUTP catabolic process"/>
    <property type="evidence" value="ECO:0007669"/>
    <property type="project" value="InterPro"/>
</dbReference>
<proteinExistence type="inferred from homology"/>
<evidence type="ECO:0000256" key="1">
    <source>
        <dbReference type="ARBA" id="ARBA00006581"/>
    </source>
</evidence>
<comment type="similarity">
    <text evidence="1">Belongs to the dUTPase family.</text>
</comment>
<dbReference type="AlphaFoldDB" id="A0A7H1NU10"/>
<accession>A0A7H1NU10</accession>
<dbReference type="Proteomes" id="UP000516349">
    <property type="component" value="Chromosome"/>
</dbReference>
<evidence type="ECO:0000256" key="3">
    <source>
        <dbReference type="ARBA" id="ARBA00022801"/>
    </source>
</evidence>
<dbReference type="PANTHER" id="PTHR11241:SF0">
    <property type="entry name" value="DEOXYURIDINE 5'-TRIPHOSPHATE NUCLEOTIDOHYDROLASE"/>
    <property type="match status" value="1"/>
</dbReference>
<protein>
    <recommendedName>
        <fullName evidence="2">dUTP diphosphatase</fullName>
        <ecNumber evidence="2">3.6.1.23</ecNumber>
    </recommendedName>
</protein>
<dbReference type="InterPro" id="IPR008181">
    <property type="entry name" value="dUTPase"/>
</dbReference>
<dbReference type="SUPFAM" id="SSF51283">
    <property type="entry name" value="dUTPase-like"/>
    <property type="match status" value="1"/>
</dbReference>
<comment type="catalytic activity">
    <reaction evidence="5">
        <text>dUTP + H2O = dUMP + diphosphate + H(+)</text>
        <dbReference type="Rhea" id="RHEA:10248"/>
        <dbReference type="ChEBI" id="CHEBI:15377"/>
        <dbReference type="ChEBI" id="CHEBI:15378"/>
        <dbReference type="ChEBI" id="CHEBI:33019"/>
        <dbReference type="ChEBI" id="CHEBI:61555"/>
        <dbReference type="ChEBI" id="CHEBI:246422"/>
        <dbReference type="EC" id="3.6.1.23"/>
    </reaction>
</comment>
<dbReference type="NCBIfam" id="NF001862">
    <property type="entry name" value="PRK00601.1"/>
    <property type="match status" value="1"/>
</dbReference>
<dbReference type="RefSeq" id="WP_203413449.1">
    <property type="nucleotide sequence ID" value="NZ_CP060244.1"/>
</dbReference>
<dbReference type="PANTHER" id="PTHR11241">
    <property type="entry name" value="DEOXYURIDINE 5'-TRIPHOSPHATE NUCLEOTIDOHYDROLASE"/>
    <property type="match status" value="1"/>
</dbReference>
<name>A0A7H1NU10_9PROT</name>
<evidence type="ECO:0000256" key="2">
    <source>
        <dbReference type="ARBA" id="ARBA00012379"/>
    </source>
</evidence>
<keyword evidence="3 7" id="KW-0378">Hydrolase</keyword>
<evidence type="ECO:0000259" key="6">
    <source>
        <dbReference type="Pfam" id="PF00692"/>
    </source>
</evidence>
<dbReference type="Gene3D" id="2.70.40.10">
    <property type="match status" value="1"/>
</dbReference>
<dbReference type="KEGG" id="ebla:JGUZn3_20650"/>
<dbReference type="InterPro" id="IPR036157">
    <property type="entry name" value="dUTPase-like_sf"/>
</dbReference>
<keyword evidence="8" id="KW-1185">Reference proteome</keyword>
<dbReference type="EC" id="3.6.1.23" evidence="2"/>
<dbReference type="NCBIfam" id="TIGR00576">
    <property type="entry name" value="dut"/>
    <property type="match status" value="1"/>
</dbReference>
<dbReference type="CDD" id="cd07557">
    <property type="entry name" value="trimeric_dUTPase"/>
    <property type="match status" value="1"/>
</dbReference>
<evidence type="ECO:0000313" key="8">
    <source>
        <dbReference type="Proteomes" id="UP000516349"/>
    </source>
</evidence>
<organism evidence="7 8">
    <name type="scientific">Entomobacter blattae</name>
    <dbReference type="NCBI Taxonomy" id="2762277"/>
    <lineage>
        <taxon>Bacteria</taxon>
        <taxon>Pseudomonadati</taxon>
        <taxon>Pseudomonadota</taxon>
        <taxon>Alphaproteobacteria</taxon>
        <taxon>Acetobacterales</taxon>
        <taxon>Acetobacteraceae</taxon>
        <taxon>Entomobacter</taxon>
    </lineage>
</organism>
<keyword evidence="4" id="KW-0546">Nucleotide metabolism</keyword>
<dbReference type="InterPro" id="IPR029054">
    <property type="entry name" value="dUTPase-like"/>
</dbReference>
<dbReference type="EMBL" id="CP060244">
    <property type="protein sequence ID" value="QNT79270.1"/>
    <property type="molecule type" value="Genomic_DNA"/>
</dbReference>
<dbReference type="Pfam" id="PF00692">
    <property type="entry name" value="dUTPase"/>
    <property type="match status" value="1"/>
</dbReference>